<sequence length="50" mass="5354">MILLYPFLIGLTRASSASCTSDVLSPTDAKFFSSTCSMAVSAWAPIIPRE</sequence>
<proteinExistence type="predicted"/>
<organism evidence="2 3">
    <name type="scientific">Penicillium nalgiovense</name>
    <dbReference type="NCBI Taxonomy" id="60175"/>
    <lineage>
        <taxon>Eukaryota</taxon>
        <taxon>Fungi</taxon>
        <taxon>Dikarya</taxon>
        <taxon>Ascomycota</taxon>
        <taxon>Pezizomycotina</taxon>
        <taxon>Eurotiomycetes</taxon>
        <taxon>Eurotiomycetidae</taxon>
        <taxon>Eurotiales</taxon>
        <taxon>Aspergillaceae</taxon>
        <taxon>Penicillium</taxon>
    </lineage>
</organism>
<dbReference type="Proteomes" id="UP001153461">
    <property type="component" value="Unassembled WGS sequence"/>
</dbReference>
<evidence type="ECO:0000313" key="3">
    <source>
        <dbReference type="Proteomes" id="UP001153461"/>
    </source>
</evidence>
<dbReference type="AlphaFoldDB" id="A0A9W4MXT2"/>
<reference evidence="2" key="1">
    <citation type="submission" date="2021-07" db="EMBL/GenBank/DDBJ databases">
        <authorList>
            <person name="Branca A.L. A."/>
        </authorList>
    </citation>
    <scope>NUCLEOTIDE SEQUENCE</scope>
</reference>
<gene>
    <name evidence="2" type="ORF">PNAL_LOCUS6696</name>
</gene>
<feature type="chain" id="PRO_5040930022" evidence="1">
    <location>
        <begin position="18"/>
        <end position="50"/>
    </location>
</feature>
<keyword evidence="1" id="KW-0732">Signal</keyword>
<accession>A0A9W4MXT2</accession>
<protein>
    <submittedName>
        <fullName evidence="2">Uncharacterized protein</fullName>
    </submittedName>
</protein>
<dbReference type="EMBL" id="CAJVNV010000355">
    <property type="protein sequence ID" value="CAG8173010.1"/>
    <property type="molecule type" value="Genomic_DNA"/>
</dbReference>
<evidence type="ECO:0000256" key="1">
    <source>
        <dbReference type="SAM" id="SignalP"/>
    </source>
</evidence>
<name>A0A9W4MXT2_PENNA</name>
<comment type="caution">
    <text evidence="2">The sequence shown here is derived from an EMBL/GenBank/DDBJ whole genome shotgun (WGS) entry which is preliminary data.</text>
</comment>
<feature type="signal peptide" evidence="1">
    <location>
        <begin position="1"/>
        <end position="17"/>
    </location>
</feature>
<evidence type="ECO:0000313" key="2">
    <source>
        <dbReference type="EMBL" id="CAG8173010.1"/>
    </source>
</evidence>